<evidence type="ECO:0000313" key="1">
    <source>
        <dbReference type="EMBL" id="CAI9971377.1"/>
    </source>
</evidence>
<dbReference type="AlphaFoldDB" id="A0AA86R8A8"/>
<proteinExistence type="predicted"/>
<protein>
    <submittedName>
        <fullName evidence="2">Hypothetical_protein</fullName>
    </submittedName>
</protein>
<accession>A0AA86R8A8</accession>
<organism evidence="1">
    <name type="scientific">Hexamita inflata</name>
    <dbReference type="NCBI Taxonomy" id="28002"/>
    <lineage>
        <taxon>Eukaryota</taxon>
        <taxon>Metamonada</taxon>
        <taxon>Diplomonadida</taxon>
        <taxon>Hexamitidae</taxon>
        <taxon>Hexamitinae</taxon>
        <taxon>Hexamita</taxon>
    </lineage>
</organism>
<comment type="caution">
    <text evidence="1">The sequence shown here is derived from an EMBL/GenBank/DDBJ whole genome shotgun (WGS) entry which is preliminary data.</text>
</comment>
<evidence type="ECO:0000313" key="2">
    <source>
        <dbReference type="EMBL" id="CAL5996113.1"/>
    </source>
</evidence>
<name>A0AA86R8A8_9EUKA</name>
<dbReference type="Proteomes" id="UP001642409">
    <property type="component" value="Unassembled WGS sequence"/>
</dbReference>
<keyword evidence="3" id="KW-1185">Reference proteome</keyword>
<reference evidence="1" key="1">
    <citation type="submission" date="2023-06" db="EMBL/GenBank/DDBJ databases">
        <authorList>
            <person name="Kurt Z."/>
        </authorList>
    </citation>
    <scope>NUCLEOTIDE SEQUENCE</scope>
</reference>
<sequence length="474" mass="50508">MSVDSQISNLLLNLTFSPSSGNIYLIGQIQCVFSIKYYQILGLYQSTDQIALISPIVNTSSIFVQNISFTPYGFNPGNLSSYLFSISNNSAYCLQYITVILGNSTNPQILSQMGSTQSKFFQFGGVLNQLNSTTVNLTDTMFHARQILKVYYMSNSGLIIGRTIQGDTLNIERLCVTQALKSYATFAYFGVIGFFEGTIQFQKSNIILNLMSSDTFSCFSTIGAIGTSISVFHSLKISVLTNTGGNYVSALVGKNSATNTIVTNCSVYSSSLNAYQYVGGYFGFTQAVTFKFCQIKNANITAKIQVGGVIGYGSGSYIQISNCSVKFVVLKTNTVGSGMLGQIQIGATVHLANDQVSSSTVNCSVNAGGFIGFAEHSVIIIISEGVVSSLIIAATSSKAGGFIGTFGQTGYGGTLKIVTSMINGVKVISPSYAGIAVGCKYPTYSVSTSVLRGFNYVNNIKISNCQNFASSCTV</sequence>
<gene>
    <name evidence="2" type="ORF">HINF_LOCUS14565</name>
    <name evidence="1" type="ORF">HINF_LOCUS59022</name>
</gene>
<dbReference type="Gene3D" id="2.160.20.110">
    <property type="match status" value="1"/>
</dbReference>
<dbReference type="EMBL" id="CAXDID020000034">
    <property type="protein sequence ID" value="CAL5996113.1"/>
    <property type="molecule type" value="Genomic_DNA"/>
</dbReference>
<evidence type="ECO:0000313" key="3">
    <source>
        <dbReference type="Proteomes" id="UP001642409"/>
    </source>
</evidence>
<reference evidence="2 3" key="2">
    <citation type="submission" date="2024-07" db="EMBL/GenBank/DDBJ databases">
        <authorList>
            <person name="Akdeniz Z."/>
        </authorList>
    </citation>
    <scope>NUCLEOTIDE SEQUENCE [LARGE SCALE GENOMIC DNA]</scope>
</reference>
<dbReference type="EMBL" id="CATOUU010001090">
    <property type="protein sequence ID" value="CAI9971377.1"/>
    <property type="molecule type" value="Genomic_DNA"/>
</dbReference>